<dbReference type="Proteomes" id="UP000293162">
    <property type="component" value="Unassembled WGS sequence"/>
</dbReference>
<feature type="transmembrane region" description="Helical" evidence="8">
    <location>
        <begin position="150"/>
        <end position="181"/>
    </location>
</feature>
<dbReference type="InterPro" id="IPR050297">
    <property type="entry name" value="LipidA_mod_glycosyltrf_83"/>
</dbReference>
<keyword evidence="7 8" id="KW-0472">Membrane</keyword>
<accession>A0A4V1ZDN0</accession>
<keyword evidence="11" id="KW-1185">Reference proteome</keyword>
<feature type="transmembrane region" description="Helical" evidence="8">
    <location>
        <begin position="7"/>
        <end position="25"/>
    </location>
</feature>
<dbReference type="GO" id="GO:0009103">
    <property type="term" value="P:lipopolysaccharide biosynthetic process"/>
    <property type="evidence" value="ECO:0007669"/>
    <property type="project" value="UniProtKB-ARBA"/>
</dbReference>
<dbReference type="RefSeq" id="WP_130020064.1">
    <property type="nucleotide sequence ID" value="NZ_SEWF01000006.1"/>
</dbReference>
<feature type="transmembrane region" description="Helical" evidence="8">
    <location>
        <begin position="70"/>
        <end position="89"/>
    </location>
</feature>
<name>A0A4V1ZDN0_9BACT</name>
<comment type="caution">
    <text evidence="10">The sequence shown here is derived from an EMBL/GenBank/DDBJ whole genome shotgun (WGS) entry which is preliminary data.</text>
</comment>
<evidence type="ECO:0000256" key="8">
    <source>
        <dbReference type="SAM" id="Phobius"/>
    </source>
</evidence>
<dbReference type="OrthoDB" id="9813729at2"/>
<evidence type="ECO:0000313" key="10">
    <source>
        <dbReference type="EMBL" id="RYU96730.1"/>
    </source>
</evidence>
<feature type="transmembrane region" description="Helical" evidence="8">
    <location>
        <begin position="193"/>
        <end position="212"/>
    </location>
</feature>
<evidence type="ECO:0000256" key="5">
    <source>
        <dbReference type="ARBA" id="ARBA00022692"/>
    </source>
</evidence>
<evidence type="ECO:0000256" key="7">
    <source>
        <dbReference type="ARBA" id="ARBA00023136"/>
    </source>
</evidence>
<feature type="transmembrane region" description="Helical" evidence="8">
    <location>
        <begin position="315"/>
        <end position="337"/>
    </location>
</feature>
<dbReference type="GO" id="GO:0016763">
    <property type="term" value="F:pentosyltransferase activity"/>
    <property type="evidence" value="ECO:0007669"/>
    <property type="project" value="TreeGrafter"/>
</dbReference>
<evidence type="ECO:0000256" key="6">
    <source>
        <dbReference type="ARBA" id="ARBA00022989"/>
    </source>
</evidence>
<evidence type="ECO:0000256" key="1">
    <source>
        <dbReference type="ARBA" id="ARBA00004651"/>
    </source>
</evidence>
<feature type="transmembrane region" description="Helical" evidence="8">
    <location>
        <begin position="95"/>
        <end position="116"/>
    </location>
</feature>
<evidence type="ECO:0000313" key="11">
    <source>
        <dbReference type="Proteomes" id="UP000293162"/>
    </source>
</evidence>
<evidence type="ECO:0000256" key="3">
    <source>
        <dbReference type="ARBA" id="ARBA00022676"/>
    </source>
</evidence>
<gene>
    <name evidence="10" type="ORF">EWM59_06160</name>
</gene>
<keyword evidence="2" id="KW-1003">Cell membrane</keyword>
<feature type="transmembrane region" description="Helical" evidence="8">
    <location>
        <begin position="243"/>
        <end position="262"/>
    </location>
</feature>
<evidence type="ECO:0000256" key="2">
    <source>
        <dbReference type="ARBA" id="ARBA00022475"/>
    </source>
</evidence>
<feature type="transmembrane region" description="Helical" evidence="8">
    <location>
        <begin position="45"/>
        <end position="63"/>
    </location>
</feature>
<keyword evidence="6 8" id="KW-1133">Transmembrane helix</keyword>
<proteinExistence type="predicted"/>
<evidence type="ECO:0000256" key="4">
    <source>
        <dbReference type="ARBA" id="ARBA00022679"/>
    </source>
</evidence>
<dbReference type="PANTHER" id="PTHR33908:SF11">
    <property type="entry name" value="MEMBRANE PROTEIN"/>
    <property type="match status" value="1"/>
</dbReference>
<protein>
    <submittedName>
        <fullName evidence="10">Glycosyltransferase family 39 protein</fullName>
    </submittedName>
</protein>
<feature type="domain" description="Glycosyltransferase RgtA/B/C/D-like" evidence="9">
    <location>
        <begin position="51"/>
        <end position="210"/>
    </location>
</feature>
<feature type="transmembrane region" description="Helical" evidence="8">
    <location>
        <begin position="291"/>
        <end position="308"/>
    </location>
</feature>
<keyword evidence="3" id="KW-0328">Glycosyltransferase</keyword>
<dbReference type="Pfam" id="PF13231">
    <property type="entry name" value="PMT_2"/>
    <property type="match status" value="1"/>
</dbReference>
<feature type="transmembrane region" description="Helical" evidence="8">
    <location>
        <begin position="269"/>
        <end position="285"/>
    </location>
</feature>
<sequence length="510" mass="57778">MQANHLKWLILIIVLLKIVFHLYFHNMLEPHRDELLYFSLGTHPASGYASVPPMIGWLAFLLMKTIGFSALAIKILPAILGGIMVWLTAKITEELGGAWFAQLLAALGIFISPIFVRPFYLYQPVGFDIFFWTLLFYLTIRYLNTRQTNYLLYLGIAAGLAILNKHLVVLQLGSLCIAFLLSSERKVLMQKPFWYAIGLCVLIASPNIIWQLSHGLSSFRHFSALNKYQLVNVNRVNFLKEQLLMPGIFCLLTCAGLLALLFFKKLNRFHLLGVAILLVIGILFAVKGKGYYTAGIFPLALAAGAVWWEDFLKQWYFRVILTGILVAFSIFLLPIGIPTDTPENLAIHFKNFSAKYGMDGMLRHEDGEIHTLPQDYADMIGWEELAKITATAYNQVPDKSRVLIFGDNYGQASAVNILGKKYGLPEPVSFSDNYYYWAPKKIPATTDTFIYINDELGEDVNKLFADIKLVGKISNPLAREYGTQVYLCQKPRTSFSEFWYKRVAGLESPF</sequence>
<comment type="subcellular location">
    <subcellularLocation>
        <location evidence="1">Cell membrane</location>
        <topology evidence="1">Multi-pass membrane protein</topology>
    </subcellularLocation>
</comment>
<dbReference type="EMBL" id="SEWF01000006">
    <property type="protein sequence ID" value="RYU96730.1"/>
    <property type="molecule type" value="Genomic_DNA"/>
</dbReference>
<feature type="transmembrane region" description="Helical" evidence="8">
    <location>
        <begin position="125"/>
        <end position="144"/>
    </location>
</feature>
<organism evidence="10 11">
    <name type="scientific">Emticicia agri</name>
    <dbReference type="NCBI Taxonomy" id="2492393"/>
    <lineage>
        <taxon>Bacteria</taxon>
        <taxon>Pseudomonadati</taxon>
        <taxon>Bacteroidota</taxon>
        <taxon>Cytophagia</taxon>
        <taxon>Cytophagales</taxon>
        <taxon>Leadbetterellaceae</taxon>
        <taxon>Emticicia</taxon>
    </lineage>
</organism>
<dbReference type="PANTHER" id="PTHR33908">
    <property type="entry name" value="MANNOSYLTRANSFERASE YKCB-RELATED"/>
    <property type="match status" value="1"/>
</dbReference>
<dbReference type="InterPro" id="IPR038731">
    <property type="entry name" value="RgtA/B/C-like"/>
</dbReference>
<evidence type="ECO:0000259" key="9">
    <source>
        <dbReference type="Pfam" id="PF13231"/>
    </source>
</evidence>
<keyword evidence="5 8" id="KW-0812">Transmembrane</keyword>
<reference evidence="10 11" key="1">
    <citation type="submission" date="2019-02" db="EMBL/GenBank/DDBJ databases">
        <title>Bacterial novel species Emticicia sp. 17J42-9 isolated from soil.</title>
        <authorList>
            <person name="Jung H.-Y."/>
        </authorList>
    </citation>
    <scope>NUCLEOTIDE SEQUENCE [LARGE SCALE GENOMIC DNA]</scope>
    <source>
        <strain evidence="10 11">17J42-9</strain>
    </source>
</reference>
<dbReference type="GO" id="GO:0005886">
    <property type="term" value="C:plasma membrane"/>
    <property type="evidence" value="ECO:0007669"/>
    <property type="project" value="UniProtKB-SubCell"/>
</dbReference>
<dbReference type="AlphaFoldDB" id="A0A4V1ZDN0"/>
<keyword evidence="4 10" id="KW-0808">Transferase</keyword>